<feature type="domain" description="DUF1736" evidence="6">
    <location>
        <begin position="78"/>
        <end position="132"/>
    </location>
</feature>
<evidence type="ECO:0000256" key="2">
    <source>
        <dbReference type="ARBA" id="ARBA00022803"/>
    </source>
</evidence>
<dbReference type="InterPro" id="IPR011990">
    <property type="entry name" value="TPR-like_helical_dom_sf"/>
</dbReference>
<sequence length="473" mass="50252">DLAPHYASGAVLLAFGTLLAVCSGLSKESGLTLPVFLAGVELCTRRASPRLGVGLALAALAVFAALGACRLLITQGTETHFGFVDTPVQYHGDVWARSWTTYLFQHAFYARLLVLPGRLSWDYSYDTLPVLKDGWLAGRPRPGGALRLPGARGAGGPGADGRGREADSARAAGPIVPFVPASNLFFVVGVTVGERLLYPSTVGAAVVFASVGQALELGAPAGRGAGRGPGAGGRSWPWVCGAALVCFYAVGCSVRVWQVVWWVVRGAVRGGRGPLAALRQDAAPARHDLPRAGALRGGAGALGGAVADNASLAVLDDNALTDHVIAQVFIETGRYDDAIQRFQKIQAGHFVGFAPFNLYMFYIDYGFALVAGRHFEEAIPLLEHGLKRNTAVPHGINALGYAFVRVDKLQEAQDWFARGLEYDWETQATAHKRTRSEVRSDFLGPADVGQRCKQHLAAHLTSFLARSARKAKG</sequence>
<protein>
    <recommendedName>
        <fullName evidence="6">DUF1736 domain-containing protein</fullName>
    </recommendedName>
</protein>
<organism evidence="7 8">
    <name type="scientific">Prorocentrum cordatum</name>
    <dbReference type="NCBI Taxonomy" id="2364126"/>
    <lineage>
        <taxon>Eukaryota</taxon>
        <taxon>Sar</taxon>
        <taxon>Alveolata</taxon>
        <taxon>Dinophyceae</taxon>
        <taxon>Prorocentrales</taxon>
        <taxon>Prorocentraceae</taxon>
        <taxon>Prorocentrum</taxon>
    </lineage>
</organism>
<accession>A0ABN9TT98</accession>
<keyword evidence="5" id="KW-1133">Transmembrane helix</keyword>
<dbReference type="InterPro" id="IPR052384">
    <property type="entry name" value="TMTC_O-mannosyltransferase"/>
</dbReference>
<proteinExistence type="predicted"/>
<dbReference type="PANTHER" id="PTHR44216:SF3">
    <property type="entry name" value="PROTEIN O-MANNOSYL-TRANSFERASE TMTC2"/>
    <property type="match status" value="1"/>
</dbReference>
<feature type="transmembrane region" description="Helical" evidence="5">
    <location>
        <begin position="51"/>
        <end position="73"/>
    </location>
</feature>
<name>A0ABN9TT98_9DINO</name>
<keyword evidence="2" id="KW-0802">TPR repeat</keyword>
<reference evidence="7" key="1">
    <citation type="submission" date="2023-10" db="EMBL/GenBank/DDBJ databases">
        <authorList>
            <person name="Chen Y."/>
            <person name="Shah S."/>
            <person name="Dougan E. K."/>
            <person name="Thang M."/>
            <person name="Chan C."/>
        </authorList>
    </citation>
    <scope>NUCLEOTIDE SEQUENCE [LARGE SCALE GENOMIC DNA]</scope>
</reference>
<evidence type="ECO:0000313" key="8">
    <source>
        <dbReference type="Proteomes" id="UP001189429"/>
    </source>
</evidence>
<evidence type="ECO:0000256" key="5">
    <source>
        <dbReference type="SAM" id="Phobius"/>
    </source>
</evidence>
<dbReference type="InterPro" id="IPR013618">
    <property type="entry name" value="TMTC_DUF1736"/>
</dbReference>
<keyword evidence="1" id="KW-0677">Repeat</keyword>
<evidence type="ECO:0000259" key="6">
    <source>
        <dbReference type="Pfam" id="PF08409"/>
    </source>
</evidence>
<dbReference type="EMBL" id="CAUYUJ010015059">
    <property type="protein sequence ID" value="CAK0849410.1"/>
    <property type="molecule type" value="Genomic_DNA"/>
</dbReference>
<dbReference type="Gene3D" id="1.25.40.10">
    <property type="entry name" value="Tetratricopeptide repeat domain"/>
    <property type="match status" value="1"/>
</dbReference>
<feature type="transmembrane region" description="Helical" evidence="5">
    <location>
        <begin position="6"/>
        <end position="25"/>
    </location>
</feature>
<dbReference type="PANTHER" id="PTHR44216">
    <property type="entry name" value="PROTEIN O-MANNOSYL-TRANSFERASE TMTC2"/>
    <property type="match status" value="1"/>
</dbReference>
<keyword evidence="3 5" id="KW-0472">Membrane</keyword>
<feature type="region of interest" description="Disordered" evidence="4">
    <location>
        <begin position="146"/>
        <end position="166"/>
    </location>
</feature>
<feature type="non-terminal residue" evidence="7">
    <location>
        <position position="1"/>
    </location>
</feature>
<evidence type="ECO:0000256" key="1">
    <source>
        <dbReference type="ARBA" id="ARBA00022737"/>
    </source>
</evidence>
<dbReference type="SUPFAM" id="SSF48452">
    <property type="entry name" value="TPR-like"/>
    <property type="match status" value="1"/>
</dbReference>
<evidence type="ECO:0000313" key="7">
    <source>
        <dbReference type="EMBL" id="CAK0849410.1"/>
    </source>
</evidence>
<keyword evidence="8" id="KW-1185">Reference proteome</keyword>
<evidence type="ECO:0000256" key="4">
    <source>
        <dbReference type="SAM" id="MobiDB-lite"/>
    </source>
</evidence>
<gene>
    <name evidence="7" type="ORF">PCOR1329_LOCUS42100</name>
</gene>
<dbReference type="Proteomes" id="UP001189429">
    <property type="component" value="Unassembled WGS sequence"/>
</dbReference>
<keyword evidence="5" id="KW-0812">Transmembrane</keyword>
<comment type="caution">
    <text evidence="7">The sequence shown here is derived from an EMBL/GenBank/DDBJ whole genome shotgun (WGS) entry which is preliminary data.</text>
</comment>
<evidence type="ECO:0000256" key="3">
    <source>
        <dbReference type="ARBA" id="ARBA00023136"/>
    </source>
</evidence>
<dbReference type="Pfam" id="PF08409">
    <property type="entry name" value="TMTC_DUF1736"/>
    <property type="match status" value="1"/>
</dbReference>